<sequence>MKSSNSDLLSDVPESCHAKFGRHKRKRDDSVTPNQAAQPGRVTKVQWHYDQTLKSLARQHAEPRGEKPAIDKKMAKEWQQAQDKLRALRRGYFRFRETEPLNKQYQKKLAAGNVASPTEFYQQLFDKWWPLAYKVLQDGEVKYQKVQETAMQAGLEPAEVDSDLMIFKEHWKDGTVDSEAPALWRSIRGSWNDTWYTRHVLWSLQIPHDHLVAYQSAEMPETDIWDADSVGFGSSRSQWWNMGQPPSVKRKKLIRGHCEECERLRDEAERLHGEYLSK</sequence>
<gene>
    <name evidence="2" type="ORF">LTR36_008940</name>
</gene>
<organism evidence="2 3">
    <name type="scientific">Oleoguttula mirabilis</name>
    <dbReference type="NCBI Taxonomy" id="1507867"/>
    <lineage>
        <taxon>Eukaryota</taxon>
        <taxon>Fungi</taxon>
        <taxon>Dikarya</taxon>
        <taxon>Ascomycota</taxon>
        <taxon>Pezizomycotina</taxon>
        <taxon>Dothideomycetes</taxon>
        <taxon>Dothideomycetidae</taxon>
        <taxon>Mycosphaerellales</taxon>
        <taxon>Teratosphaeriaceae</taxon>
        <taxon>Oleoguttula</taxon>
    </lineage>
</organism>
<evidence type="ECO:0000256" key="1">
    <source>
        <dbReference type="SAM" id="MobiDB-lite"/>
    </source>
</evidence>
<accession>A0AAV9J7H7</accession>
<dbReference type="AlphaFoldDB" id="A0AAV9J7H7"/>
<dbReference type="EMBL" id="JAVFHQ010000062">
    <property type="protein sequence ID" value="KAK4540725.1"/>
    <property type="molecule type" value="Genomic_DNA"/>
</dbReference>
<evidence type="ECO:0000313" key="2">
    <source>
        <dbReference type="EMBL" id="KAK4540725.1"/>
    </source>
</evidence>
<keyword evidence="3" id="KW-1185">Reference proteome</keyword>
<proteinExistence type="predicted"/>
<reference evidence="2 3" key="1">
    <citation type="submission" date="2021-11" db="EMBL/GenBank/DDBJ databases">
        <title>Black yeast isolated from Biological Soil Crust.</title>
        <authorList>
            <person name="Kurbessoian T."/>
        </authorList>
    </citation>
    <scope>NUCLEOTIDE SEQUENCE [LARGE SCALE GENOMIC DNA]</scope>
    <source>
        <strain evidence="2 3">CCFEE 5522</strain>
    </source>
</reference>
<evidence type="ECO:0000313" key="3">
    <source>
        <dbReference type="Proteomes" id="UP001324427"/>
    </source>
</evidence>
<dbReference type="Proteomes" id="UP001324427">
    <property type="component" value="Unassembled WGS sequence"/>
</dbReference>
<name>A0AAV9J7H7_9PEZI</name>
<feature type="region of interest" description="Disordered" evidence="1">
    <location>
        <begin position="1"/>
        <end position="44"/>
    </location>
</feature>
<protein>
    <submittedName>
        <fullName evidence="2">Uncharacterized protein</fullName>
    </submittedName>
</protein>
<comment type="caution">
    <text evidence="2">The sequence shown here is derived from an EMBL/GenBank/DDBJ whole genome shotgun (WGS) entry which is preliminary data.</text>
</comment>